<evidence type="ECO:0000256" key="5">
    <source>
        <dbReference type="ARBA" id="ARBA00023065"/>
    </source>
</evidence>
<comment type="caution">
    <text evidence="9">The sequence shown here is derived from an EMBL/GenBank/DDBJ whole genome shotgun (WGS) entry which is preliminary data.</text>
</comment>
<evidence type="ECO:0000256" key="4">
    <source>
        <dbReference type="ARBA" id="ARBA00022989"/>
    </source>
</evidence>
<comment type="similarity">
    <text evidence="8">Belongs to the MntP (TC 9.B.29) family.</text>
</comment>
<dbReference type="InterPro" id="IPR022929">
    <property type="entry name" value="Put_MntP"/>
</dbReference>
<keyword evidence="5 8" id="KW-0406">Ion transport</keyword>
<keyword evidence="3 8" id="KW-0812">Transmembrane</keyword>
<evidence type="ECO:0000313" key="10">
    <source>
        <dbReference type="Proteomes" id="UP000295515"/>
    </source>
</evidence>
<dbReference type="Proteomes" id="UP000295515">
    <property type="component" value="Unassembled WGS sequence"/>
</dbReference>
<dbReference type="GO" id="GO:0005886">
    <property type="term" value="C:plasma membrane"/>
    <property type="evidence" value="ECO:0007669"/>
    <property type="project" value="UniProtKB-SubCell"/>
</dbReference>
<proteinExistence type="inferred from homology"/>
<keyword evidence="4 8" id="KW-1133">Transmembrane helix</keyword>
<dbReference type="Pfam" id="PF02659">
    <property type="entry name" value="Mntp"/>
    <property type="match status" value="1"/>
</dbReference>
<keyword evidence="10" id="KW-1185">Reference proteome</keyword>
<gene>
    <name evidence="8" type="primary">mntP</name>
    <name evidence="9" type="ORF">EDD60_13520</name>
</gene>
<organism evidence="9 10">
    <name type="scientific">Longibaculum muris</name>
    <dbReference type="NCBI Taxonomy" id="1796628"/>
    <lineage>
        <taxon>Bacteria</taxon>
        <taxon>Bacillati</taxon>
        <taxon>Bacillota</taxon>
        <taxon>Erysipelotrichia</taxon>
        <taxon>Erysipelotrichales</taxon>
        <taxon>Coprobacillaceae</taxon>
        <taxon>Longibaculum</taxon>
    </lineage>
</organism>
<feature type="transmembrane region" description="Helical" evidence="8">
    <location>
        <begin position="201"/>
        <end position="223"/>
    </location>
</feature>
<evidence type="ECO:0000256" key="6">
    <source>
        <dbReference type="ARBA" id="ARBA00023136"/>
    </source>
</evidence>
<dbReference type="GO" id="GO:0005384">
    <property type="term" value="F:manganese ion transmembrane transporter activity"/>
    <property type="evidence" value="ECO:0007669"/>
    <property type="project" value="UniProtKB-UniRule"/>
</dbReference>
<sequence>MCNHVNILILLSGMILNNETCLCQKHSHVFFLRGGYFMGFIEIVIIGVGLAMDAFAVSICKGLSTRKLEVKHALICGGYFGFFQAIMPLIGYILGVQFKDKIESIDHWIAFVLLVLIGLNMIKEAFGEEECCDPDFSFKAMLPLAVATSIDALAIGVTFAFLNVNILYAIIIIGITTLIISMIGVKIGHVFGSRYKSKAEIAGGIILILMGIKILLEHLGILIL</sequence>
<evidence type="ECO:0000256" key="3">
    <source>
        <dbReference type="ARBA" id="ARBA00022692"/>
    </source>
</evidence>
<name>A0A4R3YG50_9FIRM</name>
<feature type="transmembrane region" description="Helical" evidence="8">
    <location>
        <begin position="105"/>
        <end position="122"/>
    </location>
</feature>
<feature type="transmembrane region" description="Helical" evidence="8">
    <location>
        <begin position="142"/>
        <end position="162"/>
    </location>
</feature>
<dbReference type="AlphaFoldDB" id="A0A4R3YG50"/>
<keyword evidence="2 8" id="KW-1003">Cell membrane</keyword>
<dbReference type="HAMAP" id="MF_01521">
    <property type="entry name" value="MntP_pump"/>
    <property type="match status" value="1"/>
</dbReference>
<evidence type="ECO:0000256" key="2">
    <source>
        <dbReference type="ARBA" id="ARBA00022475"/>
    </source>
</evidence>
<dbReference type="PANTHER" id="PTHR35529">
    <property type="entry name" value="MANGANESE EFFLUX PUMP MNTP-RELATED"/>
    <property type="match status" value="1"/>
</dbReference>
<reference evidence="9 10" key="1">
    <citation type="submission" date="2019-03" db="EMBL/GenBank/DDBJ databases">
        <title>Genomic Encyclopedia of Type Strains, Phase IV (KMG-IV): sequencing the most valuable type-strain genomes for metagenomic binning, comparative biology and taxonomic classification.</title>
        <authorList>
            <person name="Goeker M."/>
        </authorList>
    </citation>
    <scope>NUCLEOTIDE SEQUENCE [LARGE SCALE GENOMIC DNA]</scope>
    <source>
        <strain evidence="9 10">DSM 29487</strain>
    </source>
</reference>
<keyword evidence="6 8" id="KW-0472">Membrane</keyword>
<comment type="subcellular location">
    <subcellularLocation>
        <location evidence="8">Cell membrane</location>
        <topology evidence="8">Multi-pass membrane protein</topology>
    </subcellularLocation>
</comment>
<feature type="transmembrane region" description="Helical" evidence="8">
    <location>
        <begin position="72"/>
        <end position="93"/>
    </location>
</feature>
<evidence type="ECO:0000313" key="9">
    <source>
        <dbReference type="EMBL" id="TCV91136.1"/>
    </source>
</evidence>
<keyword evidence="7 8" id="KW-0464">Manganese</keyword>
<evidence type="ECO:0000256" key="7">
    <source>
        <dbReference type="ARBA" id="ARBA00023211"/>
    </source>
</evidence>
<keyword evidence="1 8" id="KW-0813">Transport</keyword>
<feature type="transmembrane region" description="Helical" evidence="8">
    <location>
        <begin position="36"/>
        <end position="60"/>
    </location>
</feature>
<dbReference type="InterPro" id="IPR003810">
    <property type="entry name" value="Mntp/YtaF"/>
</dbReference>
<protein>
    <recommendedName>
        <fullName evidence="8">Putative manganese efflux pump MntP</fullName>
    </recommendedName>
</protein>
<evidence type="ECO:0000256" key="1">
    <source>
        <dbReference type="ARBA" id="ARBA00022448"/>
    </source>
</evidence>
<evidence type="ECO:0000256" key="8">
    <source>
        <dbReference type="HAMAP-Rule" id="MF_01521"/>
    </source>
</evidence>
<accession>A0A4R3YG50</accession>
<feature type="transmembrane region" description="Helical" evidence="8">
    <location>
        <begin position="168"/>
        <end position="189"/>
    </location>
</feature>
<dbReference type="EMBL" id="SMCQ01000035">
    <property type="protein sequence ID" value="TCV91136.1"/>
    <property type="molecule type" value="Genomic_DNA"/>
</dbReference>
<dbReference type="PANTHER" id="PTHR35529:SF1">
    <property type="entry name" value="MANGANESE EFFLUX PUMP MNTP-RELATED"/>
    <property type="match status" value="1"/>
</dbReference>
<comment type="function">
    <text evidence="8">Probably functions as a manganese efflux pump.</text>
</comment>